<feature type="region of interest" description="Disordered" evidence="1">
    <location>
        <begin position="38"/>
        <end position="77"/>
    </location>
</feature>
<evidence type="ECO:0000313" key="3">
    <source>
        <dbReference type="Proteomes" id="UP001165122"/>
    </source>
</evidence>
<evidence type="ECO:0000313" key="2">
    <source>
        <dbReference type="EMBL" id="GMH67835.1"/>
    </source>
</evidence>
<proteinExistence type="predicted"/>
<keyword evidence="3" id="KW-1185">Reference proteome</keyword>
<organism evidence="2 3">
    <name type="scientific">Triparma laevis f. longispina</name>
    <dbReference type="NCBI Taxonomy" id="1714387"/>
    <lineage>
        <taxon>Eukaryota</taxon>
        <taxon>Sar</taxon>
        <taxon>Stramenopiles</taxon>
        <taxon>Ochrophyta</taxon>
        <taxon>Bolidophyceae</taxon>
        <taxon>Parmales</taxon>
        <taxon>Triparmaceae</taxon>
        <taxon>Triparma</taxon>
    </lineage>
</organism>
<accession>A0A9W7E7E2</accession>
<evidence type="ECO:0000256" key="1">
    <source>
        <dbReference type="SAM" id="MobiDB-lite"/>
    </source>
</evidence>
<feature type="compositionally biased region" description="Basic and acidic residues" evidence="1">
    <location>
        <begin position="43"/>
        <end position="77"/>
    </location>
</feature>
<dbReference type="AlphaFoldDB" id="A0A9W7E7E2"/>
<sequence>MTIPDSLQKLGDWVFAGNSKLVPSSINPDDEDAVVAHLRSKQQQKEKRKVAERIQKQQQMEAERVKQENKDVRARRL</sequence>
<reference evidence="3" key="1">
    <citation type="journal article" date="2023" name="Commun. Biol.">
        <title>Genome analysis of Parmales, the sister group of diatoms, reveals the evolutionary specialization of diatoms from phago-mixotrophs to photoautotrophs.</title>
        <authorList>
            <person name="Ban H."/>
            <person name="Sato S."/>
            <person name="Yoshikawa S."/>
            <person name="Yamada K."/>
            <person name="Nakamura Y."/>
            <person name="Ichinomiya M."/>
            <person name="Sato N."/>
            <person name="Blanc-Mathieu R."/>
            <person name="Endo H."/>
            <person name="Kuwata A."/>
            <person name="Ogata H."/>
        </authorList>
    </citation>
    <scope>NUCLEOTIDE SEQUENCE [LARGE SCALE GENOMIC DNA]</scope>
    <source>
        <strain evidence="3">NIES 3700</strain>
    </source>
</reference>
<protein>
    <submittedName>
        <fullName evidence="2">Uncharacterized protein</fullName>
    </submittedName>
</protein>
<dbReference type="EMBL" id="BRXW01000581">
    <property type="protein sequence ID" value="GMH67835.1"/>
    <property type="molecule type" value="Genomic_DNA"/>
</dbReference>
<dbReference type="Proteomes" id="UP001165122">
    <property type="component" value="Unassembled WGS sequence"/>
</dbReference>
<name>A0A9W7E7E2_9STRA</name>
<gene>
    <name evidence="2" type="ORF">TrLO_g3018</name>
</gene>
<comment type="caution">
    <text evidence="2">The sequence shown here is derived from an EMBL/GenBank/DDBJ whole genome shotgun (WGS) entry which is preliminary data.</text>
</comment>